<dbReference type="PROSITE" id="PS50948">
    <property type="entry name" value="PAN"/>
    <property type="match status" value="1"/>
</dbReference>
<feature type="signal peptide" evidence="2">
    <location>
        <begin position="1"/>
        <end position="19"/>
    </location>
</feature>
<evidence type="ECO:0000313" key="5">
    <source>
        <dbReference type="Proteomes" id="UP000824998"/>
    </source>
</evidence>
<proteinExistence type="predicted"/>
<accession>A0A9P8C0K3</accession>
<gene>
    <name evidence="4" type="ORF">BJ875DRAFT_446432</name>
</gene>
<keyword evidence="5" id="KW-1185">Reference proteome</keyword>
<dbReference type="EMBL" id="MU251840">
    <property type="protein sequence ID" value="KAG9228930.1"/>
    <property type="molecule type" value="Genomic_DNA"/>
</dbReference>
<evidence type="ECO:0000259" key="3">
    <source>
        <dbReference type="PROSITE" id="PS50948"/>
    </source>
</evidence>
<protein>
    <recommendedName>
        <fullName evidence="3">Apple domain-containing protein</fullName>
    </recommendedName>
</protein>
<feature type="region of interest" description="Disordered" evidence="1">
    <location>
        <begin position="92"/>
        <end position="122"/>
    </location>
</feature>
<keyword evidence="2" id="KW-0732">Signal</keyword>
<sequence>MRLIGILLVVALANGLTYGEKYGKHIIQDELMPAVLERQLANNIRALPPPEVQSTTTTGCLTKGTTKGGGTGATLTVRPPGIRGVAATITVKPPAKPPITTKPPIPPTTTKPDNPGESQTVLCPTPTSGLTCGLKAFGKEEYNIYAGTARDNESCHQRCLEIKDCQSFQVQVVKPEFNAACNLYRAPSGGDNTIPSNNSPLIFYDRNCPDFSPPECTRRRKRDEERVLRRAQAALAVSTPSYFSTIASASLSTVCSCLVTKPLPTVSITITTSKTALTTEFITKTLTQTSIVTVTSGFVHQSIPIGSIRSYSLKPRCCFPRQYLFTSMNCYVDFKLATSTT</sequence>
<name>A0A9P8C0K3_9HELO</name>
<comment type="caution">
    <text evidence="4">The sequence shown here is derived from an EMBL/GenBank/DDBJ whole genome shotgun (WGS) entry which is preliminary data.</text>
</comment>
<evidence type="ECO:0000256" key="1">
    <source>
        <dbReference type="SAM" id="MobiDB-lite"/>
    </source>
</evidence>
<feature type="compositionally biased region" description="Low complexity" evidence="1">
    <location>
        <begin position="55"/>
        <end position="65"/>
    </location>
</feature>
<dbReference type="Proteomes" id="UP000824998">
    <property type="component" value="Unassembled WGS sequence"/>
</dbReference>
<feature type="domain" description="Apple" evidence="3">
    <location>
        <begin position="123"/>
        <end position="208"/>
    </location>
</feature>
<feature type="chain" id="PRO_5040188144" description="Apple domain-containing protein" evidence="2">
    <location>
        <begin position="20"/>
        <end position="341"/>
    </location>
</feature>
<organism evidence="4 5">
    <name type="scientific">Amylocarpus encephaloides</name>
    <dbReference type="NCBI Taxonomy" id="45428"/>
    <lineage>
        <taxon>Eukaryota</taxon>
        <taxon>Fungi</taxon>
        <taxon>Dikarya</taxon>
        <taxon>Ascomycota</taxon>
        <taxon>Pezizomycotina</taxon>
        <taxon>Leotiomycetes</taxon>
        <taxon>Helotiales</taxon>
        <taxon>Helotiales incertae sedis</taxon>
        <taxon>Amylocarpus</taxon>
    </lineage>
</organism>
<feature type="region of interest" description="Disordered" evidence="1">
    <location>
        <begin position="48"/>
        <end position="75"/>
    </location>
</feature>
<evidence type="ECO:0000256" key="2">
    <source>
        <dbReference type="SAM" id="SignalP"/>
    </source>
</evidence>
<evidence type="ECO:0000313" key="4">
    <source>
        <dbReference type="EMBL" id="KAG9228930.1"/>
    </source>
</evidence>
<dbReference type="InterPro" id="IPR003609">
    <property type="entry name" value="Pan_app"/>
</dbReference>
<reference evidence="4" key="1">
    <citation type="journal article" date="2021" name="IMA Fungus">
        <title>Genomic characterization of three marine fungi, including Emericellopsis atlantica sp. nov. with signatures of a generalist lifestyle and marine biomass degradation.</title>
        <authorList>
            <person name="Hagestad O.C."/>
            <person name="Hou L."/>
            <person name="Andersen J.H."/>
            <person name="Hansen E.H."/>
            <person name="Altermark B."/>
            <person name="Li C."/>
            <person name="Kuhnert E."/>
            <person name="Cox R.J."/>
            <person name="Crous P.W."/>
            <person name="Spatafora J.W."/>
            <person name="Lail K."/>
            <person name="Amirebrahimi M."/>
            <person name="Lipzen A."/>
            <person name="Pangilinan J."/>
            <person name="Andreopoulos W."/>
            <person name="Hayes R.D."/>
            <person name="Ng V."/>
            <person name="Grigoriev I.V."/>
            <person name="Jackson S.A."/>
            <person name="Sutton T.D.S."/>
            <person name="Dobson A.D.W."/>
            <person name="Rama T."/>
        </authorList>
    </citation>
    <scope>NUCLEOTIDE SEQUENCE</scope>
    <source>
        <strain evidence="4">TRa018bII</strain>
    </source>
</reference>
<dbReference type="AlphaFoldDB" id="A0A9P8C0K3"/>
<feature type="compositionally biased region" description="Pro residues" evidence="1">
    <location>
        <begin position="94"/>
        <end position="109"/>
    </location>
</feature>